<organism evidence="1 2">
    <name type="scientific">Parelaphostrongylus tenuis</name>
    <name type="common">Meningeal worm</name>
    <dbReference type="NCBI Taxonomy" id="148309"/>
    <lineage>
        <taxon>Eukaryota</taxon>
        <taxon>Metazoa</taxon>
        <taxon>Ecdysozoa</taxon>
        <taxon>Nematoda</taxon>
        <taxon>Chromadorea</taxon>
        <taxon>Rhabditida</taxon>
        <taxon>Rhabditina</taxon>
        <taxon>Rhabditomorpha</taxon>
        <taxon>Strongyloidea</taxon>
        <taxon>Metastrongylidae</taxon>
        <taxon>Parelaphostrongylus</taxon>
    </lineage>
</organism>
<dbReference type="Proteomes" id="UP001196413">
    <property type="component" value="Unassembled WGS sequence"/>
</dbReference>
<proteinExistence type="predicted"/>
<accession>A0AAD5MJ49</accession>
<name>A0AAD5MJ49_PARTN</name>
<evidence type="ECO:0000313" key="1">
    <source>
        <dbReference type="EMBL" id="KAJ1359477.1"/>
    </source>
</evidence>
<gene>
    <name evidence="1" type="ORF">KIN20_018230</name>
</gene>
<sequence length="85" mass="9442">MKTHTVTQRYCFAADKNGKMTKGMQGASGGRGSLPMERNFNKIDHIIVNPKFSLTGFAAVPEFSTDHIMVSFAERSFLAKKRKSS</sequence>
<evidence type="ECO:0000313" key="2">
    <source>
        <dbReference type="Proteomes" id="UP001196413"/>
    </source>
</evidence>
<dbReference type="AlphaFoldDB" id="A0AAD5MJ49"/>
<keyword evidence="2" id="KW-1185">Reference proteome</keyword>
<reference evidence="1" key="1">
    <citation type="submission" date="2021-06" db="EMBL/GenBank/DDBJ databases">
        <title>Parelaphostrongylus tenuis whole genome reference sequence.</title>
        <authorList>
            <person name="Garwood T.J."/>
            <person name="Larsen P.A."/>
            <person name="Fountain-Jones N.M."/>
            <person name="Garbe J.R."/>
            <person name="Macchietto M.G."/>
            <person name="Kania S.A."/>
            <person name="Gerhold R.W."/>
            <person name="Richards J.E."/>
            <person name="Wolf T.M."/>
        </authorList>
    </citation>
    <scope>NUCLEOTIDE SEQUENCE</scope>
    <source>
        <strain evidence="1">MNPRO001-30</strain>
        <tissue evidence="1">Meninges</tissue>
    </source>
</reference>
<protein>
    <submittedName>
        <fullName evidence="1">Uncharacterized protein</fullName>
    </submittedName>
</protein>
<comment type="caution">
    <text evidence="1">The sequence shown here is derived from an EMBL/GenBank/DDBJ whole genome shotgun (WGS) entry which is preliminary data.</text>
</comment>
<dbReference type="EMBL" id="JAHQIW010003629">
    <property type="protein sequence ID" value="KAJ1359477.1"/>
    <property type="molecule type" value="Genomic_DNA"/>
</dbReference>